<feature type="region of interest" description="Disordered" evidence="1">
    <location>
        <begin position="455"/>
        <end position="474"/>
    </location>
</feature>
<dbReference type="InterPro" id="IPR010427">
    <property type="entry name" value="DUF1023"/>
</dbReference>
<feature type="domain" description="DUF1023" evidence="2">
    <location>
        <begin position="263"/>
        <end position="449"/>
    </location>
</feature>
<sequence length="506" mass="54102">MTLTHGADTEALRRSAVTLDRLAQRGTTAGNDVARAGARLRDAWQGPDAADFAARSRAARRDIEIAVDAIRIAARDLRGQAEAQEKASTGSTAGAFVGGGFGGPASQRSGATSGGAASPRPLDQLTPPASGSAPVDNATWWAGLMPAERASVLAAHPEWLGNRDGIPFDVRDQANRAYLPVLRADLEAQRAALTQGGDDAVANWVGVGDQYRWLQERWDGAETWLSGDPLIRSELDDKIASLDAVERTAALPDRQLVELDASRDRMEAAISVGNMQTADHVAVFTPGLTSTVQGSLEGYDGAMASLRTKAMEDLRAAGRGDESIATVTWIGYQAPQLDGSVVFGEDRSVTSNAMAREGGVQLAAFDDGIVAARPGDDPHLTNLGHSYGSTTTSSGLQRTESVDDAVLFGSPGPDSGWRDWFLGSTPDHRLDQQHIYVLENDRDVVADLEYFGRDPSRDPHGYTHLSTQDSDYGHRTIGHSSYLEERSTSQHNMSQVVIGGTRMVQR</sequence>
<dbReference type="Pfam" id="PF06259">
    <property type="entry name" value="Abhydrolase_8"/>
    <property type="match status" value="1"/>
</dbReference>
<dbReference type="AlphaFoldDB" id="A0A560WHH4"/>
<protein>
    <submittedName>
        <fullName evidence="3">Alpha/beta hydrolase family protein</fullName>
    </submittedName>
</protein>
<dbReference type="GO" id="GO:0016787">
    <property type="term" value="F:hydrolase activity"/>
    <property type="evidence" value="ECO:0007669"/>
    <property type="project" value="UniProtKB-KW"/>
</dbReference>
<dbReference type="RefSeq" id="WP_170236157.1">
    <property type="nucleotide sequence ID" value="NZ_BAAAYT010000002.1"/>
</dbReference>
<gene>
    <name evidence="3" type="ORF">FB557_0564</name>
</gene>
<name>A0A560WHH4_9MICO</name>
<organism evidence="3 4">
    <name type="scientific">Marihabitans asiaticum</name>
    <dbReference type="NCBI Taxonomy" id="415218"/>
    <lineage>
        <taxon>Bacteria</taxon>
        <taxon>Bacillati</taxon>
        <taxon>Actinomycetota</taxon>
        <taxon>Actinomycetes</taxon>
        <taxon>Micrococcales</taxon>
        <taxon>Intrasporangiaceae</taxon>
        <taxon>Marihabitans</taxon>
    </lineage>
</organism>
<dbReference type="EMBL" id="VIUW01000001">
    <property type="protein sequence ID" value="TWD17010.1"/>
    <property type="molecule type" value="Genomic_DNA"/>
</dbReference>
<proteinExistence type="predicted"/>
<evidence type="ECO:0000259" key="2">
    <source>
        <dbReference type="Pfam" id="PF06259"/>
    </source>
</evidence>
<keyword evidence="4" id="KW-1185">Reference proteome</keyword>
<comment type="caution">
    <text evidence="3">The sequence shown here is derived from an EMBL/GenBank/DDBJ whole genome shotgun (WGS) entry which is preliminary data.</text>
</comment>
<evidence type="ECO:0000256" key="1">
    <source>
        <dbReference type="SAM" id="MobiDB-lite"/>
    </source>
</evidence>
<feature type="region of interest" description="Disordered" evidence="1">
    <location>
        <begin position="83"/>
        <end position="134"/>
    </location>
</feature>
<accession>A0A560WHH4</accession>
<dbReference type="Proteomes" id="UP000315628">
    <property type="component" value="Unassembled WGS sequence"/>
</dbReference>
<keyword evidence="3" id="KW-0378">Hydrolase</keyword>
<reference evidence="3 4" key="1">
    <citation type="submission" date="2019-06" db="EMBL/GenBank/DDBJ databases">
        <title>Sequencing the genomes of 1000 actinobacteria strains.</title>
        <authorList>
            <person name="Klenk H.-P."/>
        </authorList>
    </citation>
    <scope>NUCLEOTIDE SEQUENCE [LARGE SCALE GENOMIC DNA]</scope>
    <source>
        <strain evidence="3 4">DSM 18935</strain>
    </source>
</reference>
<evidence type="ECO:0000313" key="4">
    <source>
        <dbReference type="Proteomes" id="UP000315628"/>
    </source>
</evidence>
<evidence type="ECO:0000313" key="3">
    <source>
        <dbReference type="EMBL" id="TWD17010.1"/>
    </source>
</evidence>
<feature type="region of interest" description="Disordered" evidence="1">
    <location>
        <begin position="485"/>
        <end position="506"/>
    </location>
</feature>